<dbReference type="InterPro" id="IPR006935">
    <property type="entry name" value="Helicase/UvrB_N"/>
</dbReference>
<proteinExistence type="predicted"/>
<name>B5B8T3_STREE</name>
<dbReference type="Pfam" id="PF04851">
    <property type="entry name" value="ResIII"/>
    <property type="match status" value="1"/>
</dbReference>
<dbReference type="GO" id="GO:0016787">
    <property type="term" value="F:hydrolase activity"/>
    <property type="evidence" value="ECO:0007669"/>
    <property type="project" value="InterPro"/>
</dbReference>
<dbReference type="InterPro" id="IPR052933">
    <property type="entry name" value="DNA_Protect_Modify"/>
</dbReference>
<dbReference type="SUPFAM" id="SSF52540">
    <property type="entry name" value="P-loop containing nucleoside triphosphate hydrolases"/>
    <property type="match status" value="1"/>
</dbReference>
<feature type="domain" description="Helicase/UvrB N-terminal" evidence="1">
    <location>
        <begin position="76"/>
        <end position="165"/>
    </location>
</feature>
<dbReference type="InterPro" id="IPR027417">
    <property type="entry name" value="P-loop_NTPase"/>
</dbReference>
<organism evidence="2">
    <name type="scientific">Streptococcus pneumoniae</name>
    <dbReference type="NCBI Taxonomy" id="1313"/>
    <lineage>
        <taxon>Bacteria</taxon>
        <taxon>Bacillati</taxon>
        <taxon>Bacillota</taxon>
        <taxon>Bacilli</taxon>
        <taxon>Lactobacillales</taxon>
        <taxon>Streptococcaceae</taxon>
        <taxon>Streptococcus</taxon>
    </lineage>
</organism>
<evidence type="ECO:0000259" key="1">
    <source>
        <dbReference type="Pfam" id="PF04851"/>
    </source>
</evidence>
<dbReference type="AlphaFoldDB" id="B5B8T3"/>
<dbReference type="Gene3D" id="3.40.50.300">
    <property type="entry name" value="P-loop containing nucleotide triphosphate hydrolases"/>
    <property type="match status" value="1"/>
</dbReference>
<dbReference type="PANTHER" id="PTHR41313">
    <property type="entry name" value="ADENINE-SPECIFIC METHYLTRANSFERASE"/>
    <property type="match status" value="1"/>
</dbReference>
<reference evidence="2" key="1">
    <citation type="submission" date="2008-07" db="EMBL/GenBank/DDBJ databases">
        <authorList>
            <person name="Montanari M."/>
        </authorList>
    </citation>
    <scope>NUCLEOTIDE SEQUENCE</scope>
</reference>
<dbReference type="PANTHER" id="PTHR41313:SF1">
    <property type="entry name" value="DNA METHYLASE ADENINE-SPECIFIC DOMAIN-CONTAINING PROTEIN"/>
    <property type="match status" value="1"/>
</dbReference>
<dbReference type="EMBL" id="FM178797">
    <property type="protein sequence ID" value="CAQ76851.1"/>
    <property type="molecule type" value="Genomic_DNA"/>
</dbReference>
<sequence>MTITEGEKKKTITDLEKTSVLRAKEQHLQELFQEFVSRYPEVQQVIEESYNRLYNRTVSREYDGSHLVIDGLAQNISLRPHQENAIQRIVEEKRALLAHEVGSGKTLTMLGAGFKLKELGMVHKPLYVVPSSLSAQFGQEIMKFFPTKKVFVTTKKDFVKARRKQLYHVLLQEITMPLSLGILNLKKSLSVKKDR</sequence>
<accession>B5B8T3</accession>
<evidence type="ECO:0000313" key="2">
    <source>
        <dbReference type="EMBL" id="CAQ76851.1"/>
    </source>
</evidence>
<reference evidence="2" key="2">
    <citation type="submission" date="2008-08" db="EMBL/GenBank/DDBJ databases">
        <title>A Tn5252-like element carrying tet(O) in Streptococcus pneumoniae.</title>
        <authorList>
            <person name="Tili E."/>
            <person name="Mingoia M."/>
            <person name="Cochetti I."/>
            <person name="Montanari M.P."/>
            <person name="Varaldo P.E."/>
        </authorList>
    </citation>
    <scope>NUCLEOTIDE SEQUENCE</scope>
</reference>
<dbReference type="GO" id="GO:0005524">
    <property type="term" value="F:ATP binding"/>
    <property type="evidence" value="ECO:0007669"/>
    <property type="project" value="InterPro"/>
</dbReference>
<protein>
    <recommendedName>
        <fullName evidence="1">Helicase/UvrB N-terminal domain-containing protein</fullName>
    </recommendedName>
</protein>
<dbReference type="GO" id="GO:0003677">
    <property type="term" value="F:DNA binding"/>
    <property type="evidence" value="ECO:0007669"/>
    <property type="project" value="InterPro"/>
</dbReference>